<evidence type="ECO:0000256" key="2">
    <source>
        <dbReference type="SAM" id="Phobius"/>
    </source>
</evidence>
<organism evidence="3 4">
    <name type="scientific">Nocardioides aurantiacus</name>
    <dbReference type="NCBI Taxonomy" id="86796"/>
    <lineage>
        <taxon>Bacteria</taxon>
        <taxon>Bacillati</taxon>
        <taxon>Actinomycetota</taxon>
        <taxon>Actinomycetes</taxon>
        <taxon>Propionibacteriales</taxon>
        <taxon>Nocardioidaceae</taxon>
        <taxon>Nocardioides</taxon>
    </lineage>
</organism>
<proteinExistence type="predicted"/>
<keyword evidence="4" id="KW-1185">Reference proteome</keyword>
<feature type="region of interest" description="Disordered" evidence="1">
    <location>
        <begin position="46"/>
        <end position="70"/>
    </location>
</feature>
<sequence length="237" mass="25185">MPPPPQRRGASTGLKIFVGVLALALVVGALGVVLLVTRVLGDEELPLAGDGPSGGPSSAPQGEAADPPPGEVALLGKTWGSGEDTYTFELDGLQPFRGPDYWGCMQMESSAESARWACTDDGGTFPTEPRHEPPSVGRIESIACPAPCDVSDRGTLAEHAGSFAGLVPRMRALDERTWWIDVPAEGEDGPTPMAMARSYDSDGDDEPDHVLMVFLSAHPEDVEVAGKTMRDLYDRQR</sequence>
<protein>
    <submittedName>
        <fullName evidence="3">Uncharacterized protein</fullName>
    </submittedName>
</protein>
<gene>
    <name evidence="3" type="ORF">EDD33_0977</name>
</gene>
<dbReference type="AlphaFoldDB" id="A0A3N2CRH1"/>
<evidence type="ECO:0000256" key="1">
    <source>
        <dbReference type="SAM" id="MobiDB-lite"/>
    </source>
</evidence>
<dbReference type="RefSeq" id="WP_123389338.1">
    <property type="nucleotide sequence ID" value="NZ_RKHO01000001.1"/>
</dbReference>
<keyword evidence="2" id="KW-0472">Membrane</keyword>
<reference evidence="3 4" key="1">
    <citation type="submission" date="2018-11" db="EMBL/GenBank/DDBJ databases">
        <title>Sequencing the genomes of 1000 actinobacteria strains.</title>
        <authorList>
            <person name="Klenk H.-P."/>
        </authorList>
    </citation>
    <scope>NUCLEOTIDE SEQUENCE [LARGE SCALE GENOMIC DNA]</scope>
    <source>
        <strain evidence="3 4">DSM 12652</strain>
    </source>
</reference>
<evidence type="ECO:0000313" key="3">
    <source>
        <dbReference type="EMBL" id="ROR90142.1"/>
    </source>
</evidence>
<evidence type="ECO:0000313" key="4">
    <source>
        <dbReference type="Proteomes" id="UP000281738"/>
    </source>
</evidence>
<feature type="transmembrane region" description="Helical" evidence="2">
    <location>
        <begin position="12"/>
        <end position="36"/>
    </location>
</feature>
<dbReference type="OrthoDB" id="3811077at2"/>
<feature type="compositionally biased region" description="Low complexity" evidence="1">
    <location>
        <begin position="46"/>
        <end position="65"/>
    </location>
</feature>
<dbReference type="Proteomes" id="UP000281738">
    <property type="component" value="Unassembled WGS sequence"/>
</dbReference>
<accession>A0A3N2CRH1</accession>
<dbReference type="EMBL" id="RKHO01000001">
    <property type="protein sequence ID" value="ROR90142.1"/>
    <property type="molecule type" value="Genomic_DNA"/>
</dbReference>
<keyword evidence="2" id="KW-1133">Transmembrane helix</keyword>
<comment type="caution">
    <text evidence="3">The sequence shown here is derived from an EMBL/GenBank/DDBJ whole genome shotgun (WGS) entry which is preliminary data.</text>
</comment>
<name>A0A3N2CRH1_9ACTN</name>
<keyword evidence="2" id="KW-0812">Transmembrane</keyword>